<sequence length="293" mass="32492">MKLCGQSQVFRVPISIHKCSFRPHRRACRKFDNVPRAAQQSSGADDLLREADDLLAQMAKGQFNKKAQAAEEPSLDDGERPGFQLQCDVNGCTIVPVSQMNAARSPAGSFVGTSGYSDSMGSGSSPHDFVLAEGKNWKLGYDRSPSDPKGYSAIIASDSWSMAVTKSEYDDFIKLLKNLRRSVATLQICGEWRSENDEDATLEISTQRVWMQGRAPQKRLTALQEIWNLGRGGHHEQEAFSLRFIIMAPDRREVEGHWSAEVVMQVLRHLDGEQDSANVRAPVNQTVNEAVPA</sequence>
<organism evidence="1 2">
    <name type="scientific">Coccomyxa subellipsoidea</name>
    <dbReference type="NCBI Taxonomy" id="248742"/>
    <lineage>
        <taxon>Eukaryota</taxon>
        <taxon>Viridiplantae</taxon>
        <taxon>Chlorophyta</taxon>
        <taxon>core chlorophytes</taxon>
        <taxon>Trebouxiophyceae</taxon>
        <taxon>Trebouxiophyceae incertae sedis</taxon>
        <taxon>Coccomyxaceae</taxon>
        <taxon>Coccomyxa</taxon>
    </lineage>
</organism>
<proteinExistence type="predicted"/>
<protein>
    <submittedName>
        <fullName evidence="1">Uncharacterized protein</fullName>
    </submittedName>
</protein>
<gene>
    <name evidence="1" type="ORF">WJX75_000797</name>
</gene>
<accession>A0ABR2YEN0</accession>
<comment type="caution">
    <text evidence="1">The sequence shown here is derived from an EMBL/GenBank/DDBJ whole genome shotgun (WGS) entry which is preliminary data.</text>
</comment>
<dbReference type="Proteomes" id="UP001491310">
    <property type="component" value="Unassembled WGS sequence"/>
</dbReference>
<dbReference type="SUPFAM" id="SSF54447">
    <property type="entry name" value="ssDNA-binding transcriptional regulator domain"/>
    <property type="match status" value="1"/>
</dbReference>
<dbReference type="Pfam" id="PF08848">
    <property type="entry name" value="DUF1818"/>
    <property type="match status" value="1"/>
</dbReference>
<dbReference type="InterPro" id="IPR009044">
    <property type="entry name" value="ssDNA-bd_transcriptional_reg"/>
</dbReference>
<reference evidence="1 2" key="1">
    <citation type="journal article" date="2024" name="Nat. Commun.">
        <title>Phylogenomics reveals the evolutionary origins of lichenization in chlorophyte algae.</title>
        <authorList>
            <person name="Puginier C."/>
            <person name="Libourel C."/>
            <person name="Otte J."/>
            <person name="Skaloud P."/>
            <person name="Haon M."/>
            <person name="Grisel S."/>
            <person name="Petersen M."/>
            <person name="Berrin J.G."/>
            <person name="Delaux P.M."/>
            <person name="Dal Grande F."/>
            <person name="Keller J."/>
        </authorList>
    </citation>
    <scope>NUCLEOTIDE SEQUENCE [LARGE SCALE GENOMIC DNA]</scope>
    <source>
        <strain evidence="1 2">SAG 216-7</strain>
    </source>
</reference>
<dbReference type="EMBL" id="JALJOT010000013">
    <property type="protein sequence ID" value="KAK9903931.1"/>
    <property type="molecule type" value="Genomic_DNA"/>
</dbReference>
<dbReference type="InterPro" id="IPR014947">
    <property type="entry name" value="DUF1818"/>
</dbReference>
<dbReference type="Gene3D" id="2.30.31.10">
    <property type="entry name" value="Transcriptional Coactivator Pc4, Chain A"/>
    <property type="match status" value="1"/>
</dbReference>
<evidence type="ECO:0000313" key="2">
    <source>
        <dbReference type="Proteomes" id="UP001491310"/>
    </source>
</evidence>
<evidence type="ECO:0000313" key="1">
    <source>
        <dbReference type="EMBL" id="KAK9903931.1"/>
    </source>
</evidence>
<name>A0ABR2YEN0_9CHLO</name>
<keyword evidence="2" id="KW-1185">Reference proteome</keyword>